<feature type="domain" description="AMP-dependent synthetase/ligase" evidence="1">
    <location>
        <begin position="40"/>
        <end position="399"/>
    </location>
</feature>
<dbReference type="Gene3D" id="3.30.300.30">
    <property type="match status" value="1"/>
</dbReference>
<feature type="domain" description="AMP-binding enzyme C-terminal" evidence="2">
    <location>
        <begin position="449"/>
        <end position="527"/>
    </location>
</feature>
<dbReference type="InterPro" id="IPR042099">
    <property type="entry name" value="ANL_N_sf"/>
</dbReference>
<dbReference type="AlphaFoldDB" id="A0AA38Y4W9"/>
<organism evidence="3 4">
    <name type="scientific">Knufia peltigerae</name>
    <dbReference type="NCBI Taxonomy" id="1002370"/>
    <lineage>
        <taxon>Eukaryota</taxon>
        <taxon>Fungi</taxon>
        <taxon>Dikarya</taxon>
        <taxon>Ascomycota</taxon>
        <taxon>Pezizomycotina</taxon>
        <taxon>Eurotiomycetes</taxon>
        <taxon>Chaetothyriomycetidae</taxon>
        <taxon>Chaetothyriales</taxon>
        <taxon>Trichomeriaceae</taxon>
        <taxon>Knufia</taxon>
    </lineage>
</organism>
<evidence type="ECO:0000313" key="3">
    <source>
        <dbReference type="EMBL" id="KAJ9634174.1"/>
    </source>
</evidence>
<evidence type="ECO:0000259" key="1">
    <source>
        <dbReference type="Pfam" id="PF00501"/>
    </source>
</evidence>
<dbReference type="CDD" id="cd05911">
    <property type="entry name" value="Firefly_Luc_like"/>
    <property type="match status" value="1"/>
</dbReference>
<gene>
    <name evidence="3" type="ORF">H2204_006505</name>
</gene>
<sequence>MIYKSPYDDIDIPKCNILSYLFPKEKAPSSTPLWVDAKFSSNKLSPADMLLWVKRFALGLDNLGIRKNAAIMVFTPNHLFVPVIYLGAAGSKRYYSGANPAYNADELAYQMTIVKAAMILVHPSLLKTAMAAAIKAGVSMTRIFLFSAHGCAAQDGVRDWTTFLASHQDAASWDWDELGDRAETQIATINFSSGTTGLPKGVCTSHYNLVSNASQVLCGMFDAAPETEIGNNERWLAALPLYHAFSQLYTINIACRLGIPVYIMERFNLTSFLEYIQRFKITTIQTVPPVMALIGKSPDTIKFDLSSLKNVMVGAAPISLELQSDLVKRFGFCISRGWGMTETTCVGTKLPINRVYTHNSIGYLLPNTEAMIVDDRDQEIETGPGELWVRGPQMMLGYWNNETATTETYASGGWLKTGDIVTTKDDLWWIVDRKKELIKVNGLQVAPAELEAVLLQHELIVDAAVVGLSVDGNEYPRGYVVAHPDAHRQGLTEEGIMSYVAQKVAKHKQLRGGVQFKETIPRLLSGKIMRGVVKGWAKADAKLFQQRRSCL</sequence>
<dbReference type="Proteomes" id="UP001172681">
    <property type="component" value="Unassembled WGS sequence"/>
</dbReference>
<dbReference type="EMBL" id="JAPDRN010000040">
    <property type="protein sequence ID" value="KAJ9634174.1"/>
    <property type="molecule type" value="Genomic_DNA"/>
</dbReference>
<dbReference type="SUPFAM" id="SSF56801">
    <property type="entry name" value="Acetyl-CoA synthetase-like"/>
    <property type="match status" value="1"/>
</dbReference>
<comment type="caution">
    <text evidence="3">The sequence shown here is derived from an EMBL/GenBank/DDBJ whole genome shotgun (WGS) entry which is preliminary data.</text>
</comment>
<keyword evidence="4" id="KW-1185">Reference proteome</keyword>
<evidence type="ECO:0008006" key="5">
    <source>
        <dbReference type="Google" id="ProtNLM"/>
    </source>
</evidence>
<evidence type="ECO:0000313" key="4">
    <source>
        <dbReference type="Proteomes" id="UP001172681"/>
    </source>
</evidence>
<dbReference type="InterPro" id="IPR020845">
    <property type="entry name" value="AMP-binding_CS"/>
</dbReference>
<reference evidence="3" key="1">
    <citation type="submission" date="2022-10" db="EMBL/GenBank/DDBJ databases">
        <title>Culturing micro-colonial fungi from biological soil crusts in the Mojave desert and describing Neophaeococcomyces mojavensis, and introducing the new genera and species Taxawa tesnikishii.</title>
        <authorList>
            <person name="Kurbessoian T."/>
            <person name="Stajich J.E."/>
        </authorList>
    </citation>
    <scope>NUCLEOTIDE SEQUENCE</scope>
    <source>
        <strain evidence="3">TK_35</strain>
    </source>
</reference>
<accession>A0AA38Y4W9</accession>
<dbReference type="Pfam" id="PF00501">
    <property type="entry name" value="AMP-binding"/>
    <property type="match status" value="1"/>
</dbReference>
<dbReference type="PANTHER" id="PTHR24096">
    <property type="entry name" value="LONG-CHAIN-FATTY-ACID--COA LIGASE"/>
    <property type="match status" value="1"/>
</dbReference>
<dbReference type="Gene3D" id="3.40.50.12780">
    <property type="entry name" value="N-terminal domain of ligase-like"/>
    <property type="match status" value="1"/>
</dbReference>
<dbReference type="GO" id="GO:0016405">
    <property type="term" value="F:CoA-ligase activity"/>
    <property type="evidence" value="ECO:0007669"/>
    <property type="project" value="TreeGrafter"/>
</dbReference>
<dbReference type="PROSITE" id="PS00455">
    <property type="entry name" value="AMP_BINDING"/>
    <property type="match status" value="1"/>
</dbReference>
<dbReference type="InterPro" id="IPR045851">
    <property type="entry name" value="AMP-bd_C_sf"/>
</dbReference>
<proteinExistence type="predicted"/>
<evidence type="ECO:0000259" key="2">
    <source>
        <dbReference type="Pfam" id="PF13193"/>
    </source>
</evidence>
<protein>
    <recommendedName>
        <fullName evidence="5">4-coumarate--CoA ligase</fullName>
    </recommendedName>
</protein>
<dbReference type="Pfam" id="PF13193">
    <property type="entry name" value="AMP-binding_C"/>
    <property type="match status" value="1"/>
</dbReference>
<dbReference type="InterPro" id="IPR025110">
    <property type="entry name" value="AMP-bd_C"/>
</dbReference>
<name>A0AA38Y4W9_9EURO</name>
<dbReference type="InterPro" id="IPR000873">
    <property type="entry name" value="AMP-dep_synth/lig_dom"/>
</dbReference>
<dbReference type="PANTHER" id="PTHR24096:SF194">
    <property type="entry name" value="AMP-DEPENDENT SYNTHETASE_LIGASE DOMAIN-CONTAINING PROTEIN"/>
    <property type="match status" value="1"/>
</dbReference>